<dbReference type="Gene3D" id="2.40.50.100">
    <property type="match status" value="2"/>
</dbReference>
<reference evidence="9" key="1">
    <citation type="submission" date="2018-07" db="EMBL/GenBank/DDBJ databases">
        <authorList>
            <person name="Kim H."/>
        </authorList>
    </citation>
    <scope>NUCLEOTIDE SEQUENCE [LARGE SCALE GENOMIC DNA]</scope>
    <source>
        <strain evidence="9">F02</strain>
    </source>
</reference>
<evidence type="ECO:0000256" key="2">
    <source>
        <dbReference type="ARBA" id="ARBA00022448"/>
    </source>
</evidence>
<evidence type="ECO:0000256" key="3">
    <source>
        <dbReference type="ARBA" id="ARBA00022505"/>
    </source>
</evidence>
<dbReference type="GO" id="GO:0030151">
    <property type="term" value="F:molybdenum ion binding"/>
    <property type="evidence" value="ECO:0007669"/>
    <property type="project" value="UniProtKB-UniRule"/>
</dbReference>
<dbReference type="EMBL" id="CP031124">
    <property type="protein sequence ID" value="AXF85652.1"/>
    <property type="molecule type" value="Genomic_DNA"/>
</dbReference>
<dbReference type="Pfam" id="PF00126">
    <property type="entry name" value="HTH_1"/>
    <property type="match status" value="1"/>
</dbReference>
<gene>
    <name evidence="8" type="primary">mopA</name>
    <name evidence="8" type="ORF">DTO96_101383</name>
</gene>
<dbReference type="InterPro" id="IPR036388">
    <property type="entry name" value="WH-like_DNA-bd_sf"/>
</dbReference>
<dbReference type="InterPro" id="IPR008995">
    <property type="entry name" value="Mo/tungstate-bd_C_term_dom"/>
</dbReference>
<dbReference type="SUPFAM" id="SSF46785">
    <property type="entry name" value="Winged helix' DNA-binding domain"/>
    <property type="match status" value="1"/>
</dbReference>
<dbReference type="PANTHER" id="PTHR30432:SF1">
    <property type="entry name" value="DNA-BINDING TRANSCRIPTIONAL DUAL REGULATOR MODE"/>
    <property type="match status" value="1"/>
</dbReference>
<proteinExistence type="inferred from homology"/>
<dbReference type="AlphaFoldDB" id="A0A345DBB4"/>
<dbReference type="InterPro" id="IPR036390">
    <property type="entry name" value="WH_DNA-bd_sf"/>
</dbReference>
<dbReference type="InterPro" id="IPR005116">
    <property type="entry name" value="Transp-assoc_OB_typ1"/>
</dbReference>
<dbReference type="Gene3D" id="1.10.10.10">
    <property type="entry name" value="Winged helix-like DNA-binding domain superfamily/Winged helix DNA-binding domain"/>
    <property type="match status" value="1"/>
</dbReference>
<dbReference type="InterPro" id="IPR051815">
    <property type="entry name" value="Molybdate_resp_trans_reg"/>
</dbReference>
<name>A0A345DBB4_9BURK</name>
<evidence type="ECO:0000313" key="8">
    <source>
        <dbReference type="EMBL" id="AXF85652.1"/>
    </source>
</evidence>
<dbReference type="PANTHER" id="PTHR30432">
    <property type="entry name" value="TRANSCRIPTIONAL REGULATOR MODE"/>
    <property type="match status" value="1"/>
</dbReference>
<dbReference type="Pfam" id="PF03459">
    <property type="entry name" value="TOBE"/>
    <property type="match status" value="2"/>
</dbReference>
<dbReference type="Proteomes" id="UP000252182">
    <property type="component" value="Chromosome"/>
</dbReference>
<dbReference type="InterPro" id="IPR016462">
    <property type="entry name" value="ModE"/>
</dbReference>
<evidence type="ECO:0000256" key="1">
    <source>
        <dbReference type="ARBA" id="ARBA00008110"/>
    </source>
</evidence>
<keyword evidence="4" id="KW-0677">Repeat</keyword>
<keyword evidence="2 5" id="KW-0813">Transport</keyword>
<keyword evidence="3 5" id="KW-0500">Molybdenum</keyword>
<dbReference type="GO" id="GO:0015689">
    <property type="term" value="P:molybdate ion transport"/>
    <property type="evidence" value="ECO:0007669"/>
    <property type="project" value="UniProtKB-UniRule"/>
</dbReference>
<feature type="region of interest" description="Required for dimer formation and molybdate binding" evidence="6">
    <location>
        <begin position="119"/>
        <end position="127"/>
    </location>
</feature>
<feature type="domain" description="Mop" evidence="7">
    <location>
        <begin position="118"/>
        <end position="184"/>
    </location>
</feature>
<dbReference type="GO" id="GO:0003700">
    <property type="term" value="F:DNA-binding transcription factor activity"/>
    <property type="evidence" value="ECO:0007669"/>
    <property type="project" value="InterPro"/>
</dbReference>
<evidence type="ECO:0000313" key="9">
    <source>
        <dbReference type="Proteomes" id="UP000252182"/>
    </source>
</evidence>
<dbReference type="NCBIfam" id="TIGR00638">
    <property type="entry name" value="Mop"/>
    <property type="match status" value="1"/>
</dbReference>
<dbReference type="InterPro" id="IPR004606">
    <property type="entry name" value="Mop_domain"/>
</dbReference>
<protein>
    <submittedName>
        <fullName evidence="8">Molybdenum-pterin-binding protein MopA</fullName>
    </submittedName>
</protein>
<accession>A0A345DBB4</accession>
<dbReference type="InterPro" id="IPR000847">
    <property type="entry name" value="LysR_HTH_N"/>
</dbReference>
<evidence type="ECO:0000256" key="5">
    <source>
        <dbReference type="PIRNR" id="PIRNR005763"/>
    </source>
</evidence>
<dbReference type="PROSITE" id="PS51866">
    <property type="entry name" value="MOP"/>
    <property type="match status" value="2"/>
</dbReference>
<evidence type="ECO:0000256" key="6">
    <source>
        <dbReference type="PIRSR" id="PIRSR005763-1"/>
    </source>
</evidence>
<evidence type="ECO:0000256" key="4">
    <source>
        <dbReference type="ARBA" id="ARBA00022737"/>
    </source>
</evidence>
<dbReference type="RefSeq" id="WP_114562823.1">
    <property type="nucleotide sequence ID" value="NZ_CP031124.1"/>
</dbReference>
<sequence>MHTLPTLKNKQIVLLREIALTGSITQAAQHIGMSYKTAWDAVDGLNNLFPQPLIVGRMGGKNGGGTRLTPYGEQVLHMFESVEHQYRVFLDAVGVETSSTVPQLPDTFGIFLKGLLMKTSARNQFIGQVTKIKQGAVNSEIHLNIGGQQDIIATITNDSVTHLELTEGKPVHALIKASAVQLAVNITPSQVSAENCLLGEVEHVTLGAVNCEVKVRLLSGKQMVAIITNEGAMRFALNIGQTIYVLFSASSVILATES</sequence>
<dbReference type="SUPFAM" id="SSF50331">
    <property type="entry name" value="MOP-like"/>
    <property type="match status" value="2"/>
</dbReference>
<organism evidence="8 9">
    <name type="scientific">Ephemeroptericola cinctiostellae</name>
    <dbReference type="NCBI Taxonomy" id="2268024"/>
    <lineage>
        <taxon>Bacteria</taxon>
        <taxon>Pseudomonadati</taxon>
        <taxon>Pseudomonadota</taxon>
        <taxon>Betaproteobacteria</taxon>
        <taxon>Burkholderiales</taxon>
        <taxon>Burkholderiaceae</taxon>
        <taxon>Ephemeroptericola</taxon>
    </lineage>
</organism>
<dbReference type="OrthoDB" id="9800709at2"/>
<feature type="domain" description="Mop" evidence="7">
    <location>
        <begin position="190"/>
        <end position="256"/>
    </location>
</feature>
<evidence type="ECO:0000259" key="7">
    <source>
        <dbReference type="PROSITE" id="PS51866"/>
    </source>
</evidence>
<keyword evidence="9" id="KW-1185">Reference proteome</keyword>
<dbReference type="PIRSF" id="PIRSF005763">
    <property type="entry name" value="Txn_reg_ModE"/>
    <property type="match status" value="1"/>
</dbReference>
<dbReference type="KEGG" id="hyf:DTO96_101383"/>
<comment type="similarity">
    <text evidence="1 5">Belongs to the ModE family.</text>
</comment>